<proteinExistence type="predicted"/>
<dbReference type="EMBL" id="GBRH01187942">
    <property type="protein sequence ID" value="JAE09954.1"/>
    <property type="molecule type" value="Transcribed_RNA"/>
</dbReference>
<reference evidence="1" key="2">
    <citation type="journal article" date="2015" name="Data Brief">
        <title>Shoot transcriptome of the giant reed, Arundo donax.</title>
        <authorList>
            <person name="Barrero R.A."/>
            <person name="Guerrero F.D."/>
            <person name="Moolhuijzen P."/>
            <person name="Goolsby J.A."/>
            <person name="Tidwell J."/>
            <person name="Bellgard S.E."/>
            <person name="Bellgard M.I."/>
        </authorList>
    </citation>
    <scope>NUCLEOTIDE SEQUENCE</scope>
    <source>
        <tissue evidence="1">Shoot tissue taken approximately 20 cm above the soil surface</tissue>
    </source>
</reference>
<name>A0A0A9FFE9_ARUDO</name>
<organism evidence="1">
    <name type="scientific">Arundo donax</name>
    <name type="common">Giant reed</name>
    <name type="synonym">Donax arundinaceus</name>
    <dbReference type="NCBI Taxonomy" id="35708"/>
    <lineage>
        <taxon>Eukaryota</taxon>
        <taxon>Viridiplantae</taxon>
        <taxon>Streptophyta</taxon>
        <taxon>Embryophyta</taxon>
        <taxon>Tracheophyta</taxon>
        <taxon>Spermatophyta</taxon>
        <taxon>Magnoliopsida</taxon>
        <taxon>Liliopsida</taxon>
        <taxon>Poales</taxon>
        <taxon>Poaceae</taxon>
        <taxon>PACMAD clade</taxon>
        <taxon>Arundinoideae</taxon>
        <taxon>Arundineae</taxon>
        <taxon>Arundo</taxon>
    </lineage>
</organism>
<accession>A0A0A9FFE9</accession>
<sequence>MVEHCYLAYGRALIDASCHYRLKVPTTKHLTALV</sequence>
<reference evidence="1" key="1">
    <citation type="submission" date="2014-09" db="EMBL/GenBank/DDBJ databases">
        <authorList>
            <person name="Magalhaes I.L.F."/>
            <person name="Oliveira U."/>
            <person name="Santos F.R."/>
            <person name="Vidigal T.H.D.A."/>
            <person name="Brescovit A.D."/>
            <person name="Santos A.J."/>
        </authorList>
    </citation>
    <scope>NUCLEOTIDE SEQUENCE</scope>
    <source>
        <tissue evidence="1">Shoot tissue taken approximately 20 cm above the soil surface</tissue>
    </source>
</reference>
<dbReference type="AlphaFoldDB" id="A0A0A9FFE9"/>
<evidence type="ECO:0000313" key="1">
    <source>
        <dbReference type="EMBL" id="JAE09954.1"/>
    </source>
</evidence>
<protein>
    <submittedName>
        <fullName evidence="1">Uncharacterized protein</fullName>
    </submittedName>
</protein>